<dbReference type="PROSITE" id="PS52016">
    <property type="entry name" value="TONB_DEPENDENT_REC_3"/>
    <property type="match status" value="1"/>
</dbReference>
<proteinExistence type="inferred from homology"/>
<reference evidence="11 12" key="1">
    <citation type="submission" date="2016-11" db="EMBL/GenBank/DDBJ databases">
        <authorList>
            <person name="Jaros S."/>
            <person name="Januszkiewicz K."/>
            <person name="Wedrychowicz H."/>
        </authorList>
    </citation>
    <scope>NUCLEOTIDE SEQUENCE [LARGE SCALE GENOMIC DNA]</scope>
    <source>
        <strain evidence="11 12">KHT3</strain>
    </source>
</reference>
<dbReference type="Gene3D" id="2.170.130.10">
    <property type="entry name" value="TonB-dependent receptor, plug domain"/>
    <property type="match status" value="1"/>
</dbReference>
<keyword evidence="3 8" id="KW-1134">Transmembrane beta strand</keyword>
<keyword evidence="11" id="KW-0675">Receptor</keyword>
<dbReference type="AlphaFoldDB" id="A0A1M6UR65"/>
<evidence type="ECO:0000256" key="9">
    <source>
        <dbReference type="SAM" id="SignalP"/>
    </source>
</evidence>
<evidence type="ECO:0000259" key="10">
    <source>
        <dbReference type="Pfam" id="PF07715"/>
    </source>
</evidence>
<name>A0A1M6UR65_XYLRU</name>
<keyword evidence="2 8" id="KW-0813">Transport</keyword>
<dbReference type="InterPro" id="IPR012910">
    <property type="entry name" value="Plug_dom"/>
</dbReference>
<dbReference type="OrthoDB" id="9762903at2"/>
<evidence type="ECO:0000256" key="1">
    <source>
        <dbReference type="ARBA" id="ARBA00004571"/>
    </source>
</evidence>
<evidence type="ECO:0000256" key="3">
    <source>
        <dbReference type="ARBA" id="ARBA00022452"/>
    </source>
</evidence>
<sequence>MKRISTLALTCVVAMSVVAQSKFFDKRSDFVERDSVYHIREIVVVSRPAMREVVPSQKLNGELLEQLNTHSVADALRYFSGIQLKDYGGVGGIKTVNIRSMGTHHLGISYDGVQLGNAQNGQIDLGQFSLDNVEEITLYNGQKSAIFQPASDFGNAGAIYIRTKVPEFRRYGGAGARGYENTNLRFKTQYGSSDMFRFSTLWEQRLSDVLSSSVSAGFLTASGKYKFHYKRCYPNGETAWDTTAVRQNGDIHAERIEANLHGRLDQGGWQLKAYLYNSARGIPGAIVNNVWRRGERQQDLNTFVQADYNKNIGEGFSTRWLAKYAYYNTHYVNKDTTQLPVDNRYKQQEFYLSTANVLELLPNWSASVSYDFKWNKLDADIYNFAYPTRISNLVSLATAIDYKHLKAQGSILATFIHDKTHRRGEFAGMNTSNSISKLTPALFVNVYPFRGTFFSMRAYVKKSFRMPTFNDLYYTDMGNANLVPESALQYDAGFALNKHFEHGIIRHAEMHFDAYYNTVHDKIVAYPKGQQFRWTMLNLGEVHIKGIDVEAEADFKIGTDLIATTRAQYTYQDARDVTDPTTSYYKHQIPYIPWHSGSAIVGLNYKNWNFNYSFIYAGERYDERENIIYNHMEPWYTSDLSLIYRFQWNKALCKAQLDVNNVFGQDYEVIVNYPMPGRNYALTLSIEI</sequence>
<evidence type="ECO:0000256" key="4">
    <source>
        <dbReference type="ARBA" id="ARBA00022692"/>
    </source>
</evidence>
<feature type="chain" id="PRO_5012070707" evidence="9">
    <location>
        <begin position="20"/>
        <end position="688"/>
    </location>
</feature>
<keyword evidence="6 8" id="KW-0472">Membrane</keyword>
<dbReference type="PANTHER" id="PTHR30069:SF29">
    <property type="entry name" value="HEMOGLOBIN AND HEMOGLOBIN-HAPTOGLOBIN-BINDING PROTEIN 1-RELATED"/>
    <property type="match status" value="1"/>
</dbReference>
<dbReference type="PANTHER" id="PTHR30069">
    <property type="entry name" value="TONB-DEPENDENT OUTER MEMBRANE RECEPTOR"/>
    <property type="match status" value="1"/>
</dbReference>
<comment type="similarity">
    <text evidence="8">Belongs to the TonB-dependent receptor family.</text>
</comment>
<gene>
    <name evidence="11" type="ORF">SAMN05216463_11073</name>
</gene>
<keyword evidence="5 9" id="KW-0732">Signal</keyword>
<dbReference type="InterPro" id="IPR039426">
    <property type="entry name" value="TonB-dep_rcpt-like"/>
</dbReference>
<keyword evidence="7 8" id="KW-0998">Cell outer membrane</keyword>
<evidence type="ECO:0000256" key="6">
    <source>
        <dbReference type="ARBA" id="ARBA00023136"/>
    </source>
</evidence>
<dbReference type="InterPro" id="IPR037066">
    <property type="entry name" value="Plug_dom_sf"/>
</dbReference>
<feature type="signal peptide" evidence="9">
    <location>
        <begin position="1"/>
        <end position="19"/>
    </location>
</feature>
<feature type="domain" description="TonB-dependent receptor plug" evidence="10">
    <location>
        <begin position="55"/>
        <end position="148"/>
    </location>
</feature>
<evidence type="ECO:0000256" key="2">
    <source>
        <dbReference type="ARBA" id="ARBA00022448"/>
    </source>
</evidence>
<evidence type="ECO:0000313" key="12">
    <source>
        <dbReference type="Proteomes" id="UP000184130"/>
    </source>
</evidence>
<evidence type="ECO:0000313" key="11">
    <source>
        <dbReference type="EMBL" id="SHK71698.1"/>
    </source>
</evidence>
<evidence type="ECO:0000256" key="5">
    <source>
        <dbReference type="ARBA" id="ARBA00022729"/>
    </source>
</evidence>
<dbReference type="RefSeq" id="WP_073208091.1">
    <property type="nucleotide sequence ID" value="NZ_FRBD01000010.1"/>
</dbReference>
<dbReference type="GO" id="GO:0044718">
    <property type="term" value="P:siderophore transmembrane transport"/>
    <property type="evidence" value="ECO:0007669"/>
    <property type="project" value="TreeGrafter"/>
</dbReference>
<accession>A0A1M6UR65</accession>
<protein>
    <submittedName>
        <fullName evidence="11">Outer membrane cobalamin receptor protein</fullName>
    </submittedName>
</protein>
<keyword evidence="4 8" id="KW-0812">Transmembrane</keyword>
<comment type="subcellular location">
    <subcellularLocation>
        <location evidence="1 8">Cell outer membrane</location>
        <topology evidence="1 8">Multi-pass membrane protein</topology>
    </subcellularLocation>
</comment>
<evidence type="ECO:0000256" key="8">
    <source>
        <dbReference type="PROSITE-ProRule" id="PRU01360"/>
    </source>
</evidence>
<dbReference type="GO" id="GO:0009279">
    <property type="term" value="C:cell outer membrane"/>
    <property type="evidence" value="ECO:0007669"/>
    <property type="project" value="UniProtKB-SubCell"/>
</dbReference>
<organism evidence="11 12">
    <name type="scientific">Xylanibacter ruminicola</name>
    <name type="common">Prevotella ruminicola</name>
    <dbReference type="NCBI Taxonomy" id="839"/>
    <lineage>
        <taxon>Bacteria</taxon>
        <taxon>Pseudomonadati</taxon>
        <taxon>Bacteroidota</taxon>
        <taxon>Bacteroidia</taxon>
        <taxon>Bacteroidales</taxon>
        <taxon>Prevotellaceae</taxon>
        <taxon>Xylanibacter</taxon>
    </lineage>
</organism>
<dbReference type="GO" id="GO:0015344">
    <property type="term" value="F:siderophore uptake transmembrane transporter activity"/>
    <property type="evidence" value="ECO:0007669"/>
    <property type="project" value="TreeGrafter"/>
</dbReference>
<evidence type="ECO:0000256" key="7">
    <source>
        <dbReference type="ARBA" id="ARBA00023237"/>
    </source>
</evidence>
<dbReference type="SUPFAM" id="SSF56935">
    <property type="entry name" value="Porins"/>
    <property type="match status" value="1"/>
</dbReference>
<dbReference type="Gene3D" id="2.40.170.20">
    <property type="entry name" value="TonB-dependent receptor, beta-barrel domain"/>
    <property type="match status" value="1"/>
</dbReference>
<dbReference type="Pfam" id="PF07715">
    <property type="entry name" value="Plug"/>
    <property type="match status" value="1"/>
</dbReference>
<dbReference type="Proteomes" id="UP000184130">
    <property type="component" value="Unassembled WGS sequence"/>
</dbReference>
<dbReference type="InterPro" id="IPR036942">
    <property type="entry name" value="Beta-barrel_TonB_sf"/>
</dbReference>
<dbReference type="EMBL" id="FRBD01000010">
    <property type="protein sequence ID" value="SHK71698.1"/>
    <property type="molecule type" value="Genomic_DNA"/>
</dbReference>